<keyword evidence="3" id="KW-1133">Transmembrane helix</keyword>
<keyword evidence="1 2" id="KW-0808">Transferase</keyword>
<dbReference type="InterPro" id="IPR043130">
    <property type="entry name" value="CDP-OH_PTrfase_TM_dom"/>
</dbReference>
<dbReference type="RefSeq" id="WP_089817663.1">
    <property type="nucleotide sequence ID" value="NZ_FORQ01000001.1"/>
</dbReference>
<evidence type="ECO:0000256" key="2">
    <source>
        <dbReference type="RuleBase" id="RU003750"/>
    </source>
</evidence>
<reference evidence="5" key="1">
    <citation type="submission" date="2016-10" db="EMBL/GenBank/DDBJ databases">
        <authorList>
            <person name="Varghese N."/>
            <person name="Submissions S."/>
        </authorList>
    </citation>
    <scope>NUCLEOTIDE SEQUENCE [LARGE SCALE GENOMIC DNA]</scope>
    <source>
        <strain evidence="5">DSM 22251</strain>
    </source>
</reference>
<comment type="similarity">
    <text evidence="2">Belongs to the CDP-alcohol phosphatidyltransferase class-I family.</text>
</comment>
<protein>
    <submittedName>
        <fullName evidence="4">CDP-diacylglycerol---serine O-phosphatidyltransferase</fullName>
    </submittedName>
</protein>
<dbReference type="AlphaFoldDB" id="A0A1I3JBH8"/>
<organism evidence="4 5">
    <name type="scientific">Kaistella treverensis</name>
    <dbReference type="NCBI Taxonomy" id="631455"/>
    <lineage>
        <taxon>Bacteria</taxon>
        <taxon>Pseudomonadati</taxon>
        <taxon>Bacteroidota</taxon>
        <taxon>Flavobacteriia</taxon>
        <taxon>Flavobacteriales</taxon>
        <taxon>Weeksellaceae</taxon>
        <taxon>Chryseobacterium group</taxon>
        <taxon>Kaistella</taxon>
    </lineage>
</organism>
<dbReference type="PROSITE" id="PS00379">
    <property type="entry name" value="CDP_ALCOHOL_P_TRANSF"/>
    <property type="match status" value="1"/>
</dbReference>
<feature type="transmembrane region" description="Helical" evidence="3">
    <location>
        <begin position="99"/>
        <end position="120"/>
    </location>
</feature>
<dbReference type="Proteomes" id="UP000242560">
    <property type="component" value="Unassembled WGS sequence"/>
</dbReference>
<dbReference type="GO" id="GO:0016780">
    <property type="term" value="F:phosphotransferase activity, for other substituted phosphate groups"/>
    <property type="evidence" value="ECO:0007669"/>
    <property type="project" value="InterPro"/>
</dbReference>
<evidence type="ECO:0000313" key="5">
    <source>
        <dbReference type="Proteomes" id="UP000242560"/>
    </source>
</evidence>
<evidence type="ECO:0000313" key="4">
    <source>
        <dbReference type="EMBL" id="SFI57569.1"/>
    </source>
</evidence>
<keyword evidence="3" id="KW-0472">Membrane</keyword>
<keyword evidence="5" id="KW-1185">Reference proteome</keyword>
<dbReference type="EMBL" id="FORQ01000001">
    <property type="protein sequence ID" value="SFI57569.1"/>
    <property type="molecule type" value="Genomic_DNA"/>
</dbReference>
<dbReference type="Pfam" id="PF01066">
    <property type="entry name" value="CDP-OH_P_transf"/>
    <property type="match status" value="1"/>
</dbReference>
<feature type="transmembrane region" description="Helical" evidence="3">
    <location>
        <begin position="200"/>
        <end position="227"/>
    </location>
</feature>
<dbReference type="InterPro" id="IPR000462">
    <property type="entry name" value="CDP-OH_P_trans"/>
</dbReference>
<name>A0A1I3JBH8_9FLAO</name>
<feature type="transmembrane region" description="Helical" evidence="3">
    <location>
        <begin position="166"/>
        <end position="188"/>
    </location>
</feature>
<sequence length="237" mass="26383">MSFIKNNFANMLTLGNLMSGSIGVIHLISGNYKITALCIIISLVLDFFDGLVARALKANSSLGVQLDSLADMVSFGVLPGVTMFKALEPFGNQFLGFDLPFNLQYIGLFITLFSCLRLAIFNLDDEQTYYFKGLNTPSNTILIFGLYYAFVENGAFRIFFESPLLLIMITLISSLILVSPVKMIAMKFKSMQLKDNYPKIALLAGGILILLLFKIPGIPLVILYYILISVVFQRQLK</sequence>
<evidence type="ECO:0000256" key="1">
    <source>
        <dbReference type="ARBA" id="ARBA00022679"/>
    </source>
</evidence>
<proteinExistence type="inferred from homology"/>
<keyword evidence="3" id="KW-0812">Transmembrane</keyword>
<dbReference type="InterPro" id="IPR048254">
    <property type="entry name" value="CDP_ALCOHOL_P_TRANSF_CS"/>
</dbReference>
<dbReference type="GO" id="GO:0008654">
    <property type="term" value="P:phospholipid biosynthetic process"/>
    <property type="evidence" value="ECO:0007669"/>
    <property type="project" value="InterPro"/>
</dbReference>
<dbReference type="Gene3D" id="1.20.120.1760">
    <property type="match status" value="1"/>
</dbReference>
<dbReference type="GO" id="GO:0016020">
    <property type="term" value="C:membrane"/>
    <property type="evidence" value="ECO:0007669"/>
    <property type="project" value="InterPro"/>
</dbReference>
<gene>
    <name evidence="4" type="ORF">SAMN05421638_0072</name>
</gene>
<accession>A0A1I3JBH8</accession>
<feature type="transmembrane region" description="Helical" evidence="3">
    <location>
        <begin position="141"/>
        <end position="160"/>
    </location>
</feature>
<evidence type="ECO:0000256" key="3">
    <source>
        <dbReference type="SAM" id="Phobius"/>
    </source>
</evidence>